<comment type="caution">
    <text evidence="4">The sequence shown here is derived from an EMBL/GenBank/DDBJ whole genome shotgun (WGS) entry which is preliminary data.</text>
</comment>
<dbReference type="Pfam" id="PF13101">
    <property type="entry name" value="DUF3945"/>
    <property type="match status" value="2"/>
</dbReference>
<evidence type="ECO:0000259" key="3">
    <source>
        <dbReference type="Pfam" id="PF13351"/>
    </source>
</evidence>
<dbReference type="AlphaFoldDB" id="A0A0C3NCR3"/>
<feature type="domain" description="DUF3945" evidence="2">
    <location>
        <begin position="350"/>
        <end position="403"/>
    </location>
</feature>
<gene>
    <name evidence="4" type="ORF">BA92_10710</name>
</gene>
<proteinExistence type="predicted"/>
<name>A0A0C3NCR3_9PORP</name>
<dbReference type="EMBL" id="JPIU01000040">
    <property type="protein sequence ID" value="KIO43867.1"/>
    <property type="molecule type" value="Genomic_DNA"/>
</dbReference>
<feature type="compositionally biased region" description="Polar residues" evidence="1">
    <location>
        <begin position="419"/>
        <end position="430"/>
    </location>
</feature>
<dbReference type="Pfam" id="PF13351">
    <property type="entry name" value="DUF4099"/>
    <property type="match status" value="1"/>
</dbReference>
<evidence type="ECO:0000256" key="1">
    <source>
        <dbReference type="SAM" id="MobiDB-lite"/>
    </source>
</evidence>
<sequence>MDENRMKPSVSDGQKNDVLLVHDKRAGTVNVVKGVDTDGNLQTVPPTQKHASEFMRVDNNSDPFTNFFSNFYRKINDTEGLGFFRCNFSVVEQNAEAIRQGNKQGEMLRVPKPDFHEFPKNQYRIDPVKIDWESLKKIGITEETLKKTKNLDRMLRGYKSRNLFRVSGQVGDFYLTPTDAKISLYTAQDGTVKFKLHGIQNDEKQLQRPFHKYKFNDKEQKNLQETGNLGEVVKIKDPKSGEQIPVFISRDRETHELEYMRADKLRIPDEICKAKITDQQKEDFAAGRPVKVDGMTDKDGKTFSATLQVSAVERGIEFLPKGFQQNQQQQQGQNRKPYQWMDENGNIRAPKTIGGVPLTEEQQKKFAAEEAIYVKGMKKDGQDQPYNAYIKFNREKGKPDFSRANPDKAQAKEIVPATESRTQVAVNSDGKTNEATKHQKEPLKQGQQKPTVGQKQNRVKKEQQEQKADKSLKADKPKKSKGIKL</sequence>
<dbReference type="Proteomes" id="UP000031980">
    <property type="component" value="Unassembled WGS sequence"/>
</dbReference>
<evidence type="ECO:0008006" key="6">
    <source>
        <dbReference type="Google" id="ProtNLM"/>
    </source>
</evidence>
<reference evidence="4 5" key="1">
    <citation type="submission" date="2014-07" db="EMBL/GenBank/DDBJ databases">
        <title>Porphyromonadaceae bacterium OUH 308042 = ATCC BAA-2681 = DSM 28342 draft genome.</title>
        <authorList>
            <person name="Sydenham T.V."/>
            <person name="Hasman H."/>
            <person name="Justensen U.S."/>
        </authorList>
    </citation>
    <scope>NUCLEOTIDE SEQUENCE [LARGE SCALE GENOMIC DNA]</scope>
    <source>
        <strain evidence="4 5">OUH 308042</strain>
    </source>
</reference>
<organism evidence="4 5">
    <name type="scientific">Sanguibacteroides justesenii</name>
    <dbReference type="NCBI Taxonomy" id="1547597"/>
    <lineage>
        <taxon>Bacteria</taxon>
        <taxon>Pseudomonadati</taxon>
        <taxon>Bacteroidota</taxon>
        <taxon>Bacteroidia</taxon>
        <taxon>Bacteroidales</taxon>
        <taxon>Porphyromonadaceae</taxon>
        <taxon>Sanguibacteroides</taxon>
    </lineage>
</organism>
<feature type="domain" description="DUF3945" evidence="2">
    <location>
        <begin position="268"/>
        <end position="320"/>
    </location>
</feature>
<accession>A0A0C3NCR3</accession>
<keyword evidence="5" id="KW-1185">Reference proteome</keyword>
<evidence type="ECO:0000259" key="2">
    <source>
        <dbReference type="Pfam" id="PF13101"/>
    </source>
</evidence>
<feature type="compositionally biased region" description="Basic and acidic residues" evidence="1">
    <location>
        <begin position="431"/>
        <end position="443"/>
    </location>
</feature>
<dbReference type="InterPro" id="IPR025222">
    <property type="entry name" value="DUF3945"/>
</dbReference>
<feature type="compositionally biased region" description="Polar residues" evidence="1">
    <location>
        <begin position="445"/>
        <end position="456"/>
    </location>
</feature>
<dbReference type="RefSeq" id="WP_041505351.1">
    <property type="nucleotide sequence ID" value="NZ_JPIU01000040.1"/>
</dbReference>
<feature type="compositionally biased region" description="Basic and acidic residues" evidence="1">
    <location>
        <begin position="459"/>
        <end position="477"/>
    </location>
</feature>
<protein>
    <recommendedName>
        <fullName evidence="6">DUF3945 domain-containing protein</fullName>
    </recommendedName>
</protein>
<dbReference type="InterPro" id="IPR025343">
    <property type="entry name" value="DUF4099"/>
</dbReference>
<evidence type="ECO:0000313" key="5">
    <source>
        <dbReference type="Proteomes" id="UP000031980"/>
    </source>
</evidence>
<feature type="domain" description="DUF4099" evidence="3">
    <location>
        <begin position="126"/>
        <end position="207"/>
    </location>
</feature>
<feature type="region of interest" description="Disordered" evidence="1">
    <location>
        <begin position="412"/>
        <end position="485"/>
    </location>
</feature>
<evidence type="ECO:0000313" key="4">
    <source>
        <dbReference type="EMBL" id="KIO43867.1"/>
    </source>
</evidence>